<comment type="caution">
    <text evidence="1">The sequence shown here is derived from an EMBL/GenBank/DDBJ whole genome shotgun (WGS) entry which is preliminary data.</text>
</comment>
<sequence>MRIVSIVFTLVLIHGGGVRAQAILSPPFGLEWGGTPDKVLDWAQAKSLDVNIKMPGNHPEIREIRVSSIRGPLPGHQAYALEAHYHWGKLYEVSVHYGAPGMKPASVKADFEKVKKALTLKHGEFTPNNKQQKKEGQLLRKSVSYHVEPVSGLLLLIAFTEVEDTASQRQSARFSILYRNQNVIPKK</sequence>
<dbReference type="RefSeq" id="WP_178930951.1">
    <property type="nucleotide sequence ID" value="NZ_JACBAZ010000001.1"/>
</dbReference>
<accession>A0A851GFB1</accession>
<keyword evidence="2" id="KW-1185">Reference proteome</keyword>
<gene>
    <name evidence="1" type="ORF">HW115_02280</name>
</gene>
<evidence type="ECO:0000313" key="1">
    <source>
        <dbReference type="EMBL" id="NWK54421.1"/>
    </source>
</evidence>
<protein>
    <submittedName>
        <fullName evidence="1">Uncharacterized protein</fullName>
    </submittedName>
</protein>
<dbReference type="Proteomes" id="UP000557872">
    <property type="component" value="Unassembled WGS sequence"/>
</dbReference>
<evidence type="ECO:0000313" key="2">
    <source>
        <dbReference type="Proteomes" id="UP000557872"/>
    </source>
</evidence>
<organism evidence="1 2">
    <name type="scientific">Oceaniferula marina</name>
    <dbReference type="NCBI Taxonomy" id="2748318"/>
    <lineage>
        <taxon>Bacteria</taxon>
        <taxon>Pseudomonadati</taxon>
        <taxon>Verrucomicrobiota</taxon>
        <taxon>Verrucomicrobiia</taxon>
        <taxon>Verrucomicrobiales</taxon>
        <taxon>Verrucomicrobiaceae</taxon>
        <taxon>Oceaniferula</taxon>
    </lineage>
</organism>
<dbReference type="EMBL" id="JACBAZ010000001">
    <property type="protein sequence ID" value="NWK54421.1"/>
    <property type="molecule type" value="Genomic_DNA"/>
</dbReference>
<reference evidence="1 2" key="1">
    <citation type="submission" date="2020-07" db="EMBL/GenBank/DDBJ databases">
        <title>Roseicoccus Jingziensis gen. nov., sp. nov., isolated from coastal seawater.</title>
        <authorList>
            <person name="Feng X."/>
        </authorList>
    </citation>
    <scope>NUCLEOTIDE SEQUENCE [LARGE SCALE GENOMIC DNA]</scope>
    <source>
        <strain evidence="1 2">N1E253</strain>
    </source>
</reference>
<name>A0A851GFB1_9BACT</name>
<proteinExistence type="predicted"/>
<dbReference type="AlphaFoldDB" id="A0A851GFB1"/>